<gene>
    <name evidence="2" type="ORF">EYF80_032937</name>
</gene>
<keyword evidence="3" id="KW-1185">Reference proteome</keyword>
<protein>
    <submittedName>
        <fullName evidence="2">Uncharacterized protein</fullName>
    </submittedName>
</protein>
<dbReference type="Proteomes" id="UP000314294">
    <property type="component" value="Unassembled WGS sequence"/>
</dbReference>
<evidence type="ECO:0000313" key="3">
    <source>
        <dbReference type="Proteomes" id="UP000314294"/>
    </source>
</evidence>
<feature type="compositionally biased region" description="Basic and acidic residues" evidence="1">
    <location>
        <begin position="189"/>
        <end position="200"/>
    </location>
</feature>
<sequence length="200" mass="22346">MSSEGWKEHQTLQTPLLDQIVGNVLVVKTCRWNPTDRSVVVGGGRWSRSCPGGKPLQGVSLQPPWTGSVPRICRVSYAWSRCITAVPQQLPKHNNFGRQIWDLFDVLQCWVNPLPHREQQKGFSPVWTAMCRVMLPCWVNPLPQTEQLKGLSPNGVPPSVSDSEEEEEDEVPPSDSDSEEDEDSPSVSDSEKEVSMRVAV</sequence>
<dbReference type="AlphaFoldDB" id="A0A4Z2GU23"/>
<feature type="compositionally biased region" description="Acidic residues" evidence="1">
    <location>
        <begin position="162"/>
        <end position="184"/>
    </location>
</feature>
<evidence type="ECO:0000256" key="1">
    <source>
        <dbReference type="SAM" id="MobiDB-lite"/>
    </source>
</evidence>
<feature type="region of interest" description="Disordered" evidence="1">
    <location>
        <begin position="146"/>
        <end position="200"/>
    </location>
</feature>
<accession>A0A4Z2GU23</accession>
<reference evidence="2 3" key="1">
    <citation type="submission" date="2019-03" db="EMBL/GenBank/DDBJ databases">
        <title>First draft genome of Liparis tanakae, snailfish: a comprehensive survey of snailfish specific genes.</title>
        <authorList>
            <person name="Kim W."/>
            <person name="Song I."/>
            <person name="Jeong J.-H."/>
            <person name="Kim D."/>
            <person name="Kim S."/>
            <person name="Ryu S."/>
            <person name="Song J.Y."/>
            <person name="Lee S.K."/>
        </authorList>
    </citation>
    <scope>NUCLEOTIDE SEQUENCE [LARGE SCALE GENOMIC DNA]</scope>
    <source>
        <tissue evidence="2">Muscle</tissue>
    </source>
</reference>
<name>A0A4Z2GU23_9TELE</name>
<dbReference type="EMBL" id="SRLO01000419">
    <property type="protein sequence ID" value="TNN56841.1"/>
    <property type="molecule type" value="Genomic_DNA"/>
</dbReference>
<organism evidence="2 3">
    <name type="scientific">Liparis tanakae</name>
    <name type="common">Tanaka's snailfish</name>
    <dbReference type="NCBI Taxonomy" id="230148"/>
    <lineage>
        <taxon>Eukaryota</taxon>
        <taxon>Metazoa</taxon>
        <taxon>Chordata</taxon>
        <taxon>Craniata</taxon>
        <taxon>Vertebrata</taxon>
        <taxon>Euteleostomi</taxon>
        <taxon>Actinopterygii</taxon>
        <taxon>Neopterygii</taxon>
        <taxon>Teleostei</taxon>
        <taxon>Neoteleostei</taxon>
        <taxon>Acanthomorphata</taxon>
        <taxon>Eupercaria</taxon>
        <taxon>Perciformes</taxon>
        <taxon>Cottioidei</taxon>
        <taxon>Cottales</taxon>
        <taxon>Liparidae</taxon>
        <taxon>Liparis</taxon>
    </lineage>
</organism>
<proteinExistence type="predicted"/>
<evidence type="ECO:0000313" key="2">
    <source>
        <dbReference type="EMBL" id="TNN56841.1"/>
    </source>
</evidence>
<comment type="caution">
    <text evidence="2">The sequence shown here is derived from an EMBL/GenBank/DDBJ whole genome shotgun (WGS) entry which is preliminary data.</text>
</comment>